<organism evidence="1 2">
    <name type="scientific">Macroventuria anomochaeta</name>
    <dbReference type="NCBI Taxonomy" id="301207"/>
    <lineage>
        <taxon>Eukaryota</taxon>
        <taxon>Fungi</taxon>
        <taxon>Dikarya</taxon>
        <taxon>Ascomycota</taxon>
        <taxon>Pezizomycotina</taxon>
        <taxon>Dothideomycetes</taxon>
        <taxon>Pleosporomycetidae</taxon>
        <taxon>Pleosporales</taxon>
        <taxon>Pleosporineae</taxon>
        <taxon>Didymellaceae</taxon>
        <taxon>Macroventuria</taxon>
    </lineage>
</organism>
<reference evidence="1" key="1">
    <citation type="journal article" date="2020" name="Stud. Mycol.">
        <title>101 Dothideomycetes genomes: a test case for predicting lifestyles and emergence of pathogens.</title>
        <authorList>
            <person name="Haridas S."/>
            <person name="Albert R."/>
            <person name="Binder M."/>
            <person name="Bloem J."/>
            <person name="Labutti K."/>
            <person name="Salamov A."/>
            <person name="Andreopoulos B."/>
            <person name="Baker S."/>
            <person name="Barry K."/>
            <person name="Bills G."/>
            <person name="Bluhm B."/>
            <person name="Cannon C."/>
            <person name="Castanera R."/>
            <person name="Culley D."/>
            <person name="Daum C."/>
            <person name="Ezra D."/>
            <person name="Gonzalez J."/>
            <person name="Henrissat B."/>
            <person name="Kuo A."/>
            <person name="Liang C."/>
            <person name="Lipzen A."/>
            <person name="Lutzoni F."/>
            <person name="Magnuson J."/>
            <person name="Mondo S."/>
            <person name="Nolan M."/>
            <person name="Ohm R."/>
            <person name="Pangilinan J."/>
            <person name="Park H.-J."/>
            <person name="Ramirez L."/>
            <person name="Alfaro M."/>
            <person name="Sun H."/>
            <person name="Tritt A."/>
            <person name="Yoshinaga Y."/>
            <person name="Zwiers L.-H."/>
            <person name="Turgeon B."/>
            <person name="Goodwin S."/>
            <person name="Spatafora J."/>
            <person name="Crous P."/>
            <person name="Grigoriev I."/>
        </authorList>
    </citation>
    <scope>NUCLEOTIDE SEQUENCE</scope>
    <source>
        <strain evidence="1">CBS 525.71</strain>
    </source>
</reference>
<dbReference type="Proteomes" id="UP000799754">
    <property type="component" value="Unassembled WGS sequence"/>
</dbReference>
<comment type="caution">
    <text evidence="1">The sequence shown here is derived from an EMBL/GenBank/DDBJ whole genome shotgun (WGS) entry which is preliminary data.</text>
</comment>
<name>A0ACB6RP67_9PLEO</name>
<evidence type="ECO:0000313" key="2">
    <source>
        <dbReference type="Proteomes" id="UP000799754"/>
    </source>
</evidence>
<protein>
    <submittedName>
        <fullName evidence="1">TauD-domain-containing protein</fullName>
    </submittedName>
</protein>
<gene>
    <name evidence="1" type="ORF">BU25DRAFT_451280</name>
</gene>
<sequence>MHGYGGCRRRSTFQNFQGWKTAACSADCSTESGHIQGSRPSVSTVATLEWGSFFGRHRVPPTSGTPEGFPEIQIAHRGAGDDGFEQFFKYNTTSAAWRSDASFEAQPPGITIMFMLETPACGGDTIFSNQVEAYRRLSPAMQKCLHGLKALHSVHFV</sequence>
<keyword evidence="2" id="KW-1185">Reference proteome</keyword>
<accession>A0ACB6RP67</accession>
<dbReference type="EMBL" id="MU006736">
    <property type="protein sequence ID" value="KAF2623533.1"/>
    <property type="molecule type" value="Genomic_DNA"/>
</dbReference>
<evidence type="ECO:0000313" key="1">
    <source>
        <dbReference type="EMBL" id="KAF2623533.1"/>
    </source>
</evidence>
<proteinExistence type="predicted"/>